<sequence>MLFVSRHSFQFPVISRDHEVKSLDSQPLDAARDLERLQQEVAQLSLFSSNEGLEDVSTKSLPLLALEHHLALAYTRLPSGRGQMNERQSQLRRSVDLWAAFLHKLETLESNSSSSNDDFQLVTPAEQKEYQMLLECSSSTTTTEDDNNNSQQPPQLPAANRDDKIARFKAKQQAQKEVERLKSLRERRSRIGVAAEEVMDEFDEETLDRSVAMTNLLLAKAEALEEWASTLRELPMIARMVQMEQDRMEGRMQPPPQRATASGLQVTHITLDGANNNQLQFKREEIKSQVFRPGWNQPTMSLHELADRERADAIARGERQKAAEANQQLQPRRYDQLQRDGLEDNANAVDASAALDQAWDDWKDENPRGSGNKRGDQGDRNF</sequence>
<feature type="compositionally biased region" description="Basic and acidic residues" evidence="1">
    <location>
        <begin position="360"/>
        <end position="382"/>
    </location>
</feature>
<feature type="region of interest" description="Disordered" evidence="1">
    <location>
        <begin position="317"/>
        <end position="382"/>
    </location>
</feature>
<reference evidence="2" key="1">
    <citation type="submission" date="2020-06" db="EMBL/GenBank/DDBJ databases">
        <authorList>
            <consortium name="Plant Systems Biology data submission"/>
        </authorList>
    </citation>
    <scope>NUCLEOTIDE SEQUENCE</scope>
    <source>
        <strain evidence="2">D6</strain>
    </source>
</reference>
<dbReference type="OrthoDB" id="10261753at2759"/>
<dbReference type="AlphaFoldDB" id="A0A9N8H2I1"/>
<dbReference type="Proteomes" id="UP001153069">
    <property type="component" value="Unassembled WGS sequence"/>
</dbReference>
<keyword evidence="3" id="KW-1185">Reference proteome</keyword>
<dbReference type="PANTHER" id="PTHR10933">
    <property type="entry name" value="IMMUNOGLOBULIN-BINDING PROTEIN 1"/>
    <property type="match status" value="1"/>
</dbReference>
<evidence type="ECO:0000256" key="1">
    <source>
        <dbReference type="SAM" id="MobiDB-lite"/>
    </source>
</evidence>
<protein>
    <submittedName>
        <fullName evidence="2">TAP42-like family</fullName>
    </submittedName>
</protein>
<dbReference type="PANTHER" id="PTHR10933:SF9">
    <property type="entry name" value="IMMUNOGLOBULIN-BINDING PROTEIN 1"/>
    <property type="match status" value="1"/>
</dbReference>
<dbReference type="GO" id="GO:0051721">
    <property type="term" value="F:protein phosphatase 2A binding"/>
    <property type="evidence" value="ECO:0007669"/>
    <property type="project" value="TreeGrafter"/>
</dbReference>
<name>A0A9N8H2I1_9STRA</name>
<dbReference type="InterPro" id="IPR007304">
    <property type="entry name" value="TAP46-like"/>
</dbReference>
<dbReference type="InterPro" id="IPR038511">
    <property type="entry name" value="TAP42/TAP46-like_sf"/>
</dbReference>
<dbReference type="Pfam" id="PF04177">
    <property type="entry name" value="TAP42"/>
    <property type="match status" value="1"/>
</dbReference>
<comment type="caution">
    <text evidence="2">The sequence shown here is derived from an EMBL/GenBank/DDBJ whole genome shotgun (WGS) entry which is preliminary data.</text>
</comment>
<dbReference type="Gene3D" id="1.25.40.540">
    <property type="entry name" value="TAP42-like family"/>
    <property type="match status" value="1"/>
</dbReference>
<gene>
    <name evidence="2" type="ORF">SEMRO_65_G036940.1</name>
</gene>
<dbReference type="EMBL" id="CAICTM010000064">
    <property type="protein sequence ID" value="CAB9499643.1"/>
    <property type="molecule type" value="Genomic_DNA"/>
</dbReference>
<accession>A0A9N8H2I1</accession>
<dbReference type="GO" id="GO:0005829">
    <property type="term" value="C:cytosol"/>
    <property type="evidence" value="ECO:0007669"/>
    <property type="project" value="TreeGrafter"/>
</dbReference>
<feature type="compositionally biased region" description="Basic and acidic residues" evidence="1">
    <location>
        <begin position="332"/>
        <end position="342"/>
    </location>
</feature>
<evidence type="ECO:0000313" key="3">
    <source>
        <dbReference type="Proteomes" id="UP001153069"/>
    </source>
</evidence>
<evidence type="ECO:0000313" key="2">
    <source>
        <dbReference type="EMBL" id="CAB9499643.1"/>
    </source>
</evidence>
<feature type="region of interest" description="Disordered" evidence="1">
    <location>
        <begin position="138"/>
        <end position="160"/>
    </location>
</feature>
<proteinExistence type="predicted"/>
<dbReference type="GO" id="GO:0009966">
    <property type="term" value="P:regulation of signal transduction"/>
    <property type="evidence" value="ECO:0007669"/>
    <property type="project" value="InterPro"/>
</dbReference>
<organism evidence="2 3">
    <name type="scientific">Seminavis robusta</name>
    <dbReference type="NCBI Taxonomy" id="568900"/>
    <lineage>
        <taxon>Eukaryota</taxon>
        <taxon>Sar</taxon>
        <taxon>Stramenopiles</taxon>
        <taxon>Ochrophyta</taxon>
        <taxon>Bacillariophyta</taxon>
        <taxon>Bacillariophyceae</taxon>
        <taxon>Bacillariophycidae</taxon>
        <taxon>Naviculales</taxon>
        <taxon>Naviculaceae</taxon>
        <taxon>Seminavis</taxon>
    </lineage>
</organism>
<dbReference type="GO" id="GO:0035303">
    <property type="term" value="P:regulation of dephosphorylation"/>
    <property type="evidence" value="ECO:0007669"/>
    <property type="project" value="TreeGrafter"/>
</dbReference>